<dbReference type="Proteomes" id="UP000237000">
    <property type="component" value="Unassembled WGS sequence"/>
</dbReference>
<accession>A0A2P5EZD0</accession>
<evidence type="ECO:0000313" key="2">
    <source>
        <dbReference type="Proteomes" id="UP000237000"/>
    </source>
</evidence>
<comment type="caution">
    <text evidence="1">The sequence shown here is derived from an EMBL/GenBank/DDBJ whole genome shotgun (WGS) entry which is preliminary data.</text>
</comment>
<protein>
    <submittedName>
        <fullName evidence="1">Uncharacterized protein</fullName>
    </submittedName>
</protein>
<proteinExistence type="predicted"/>
<reference evidence="2" key="1">
    <citation type="submission" date="2016-06" db="EMBL/GenBank/DDBJ databases">
        <title>Parallel loss of symbiosis genes in relatives of nitrogen-fixing non-legume Parasponia.</title>
        <authorList>
            <person name="Van Velzen R."/>
            <person name="Holmer R."/>
            <person name="Bu F."/>
            <person name="Rutten L."/>
            <person name="Van Zeijl A."/>
            <person name="Liu W."/>
            <person name="Santuari L."/>
            <person name="Cao Q."/>
            <person name="Sharma T."/>
            <person name="Shen D."/>
            <person name="Roswanjaya Y."/>
            <person name="Wardhani T."/>
            <person name="Kalhor M.S."/>
            <person name="Jansen J."/>
            <person name="Van den Hoogen J."/>
            <person name="Gungor B."/>
            <person name="Hartog M."/>
            <person name="Hontelez J."/>
            <person name="Verver J."/>
            <person name="Yang W.-C."/>
            <person name="Schijlen E."/>
            <person name="Repin R."/>
            <person name="Schilthuizen M."/>
            <person name="Schranz E."/>
            <person name="Heidstra R."/>
            <person name="Miyata K."/>
            <person name="Fedorova E."/>
            <person name="Kohlen W."/>
            <person name="Bisseling T."/>
            <person name="Smit S."/>
            <person name="Geurts R."/>
        </authorList>
    </citation>
    <scope>NUCLEOTIDE SEQUENCE [LARGE SCALE GENOMIC DNA]</scope>
    <source>
        <strain evidence="2">cv. RG33-2</strain>
    </source>
</reference>
<name>A0A2P5EZD0_TREOI</name>
<dbReference type="EMBL" id="JXTC01000079">
    <property type="protein sequence ID" value="PON90892.1"/>
    <property type="molecule type" value="Genomic_DNA"/>
</dbReference>
<dbReference type="InParanoid" id="A0A2P5EZD0"/>
<evidence type="ECO:0000313" key="1">
    <source>
        <dbReference type="EMBL" id="PON90892.1"/>
    </source>
</evidence>
<organism evidence="1 2">
    <name type="scientific">Trema orientale</name>
    <name type="common">Charcoal tree</name>
    <name type="synonym">Celtis orientalis</name>
    <dbReference type="NCBI Taxonomy" id="63057"/>
    <lineage>
        <taxon>Eukaryota</taxon>
        <taxon>Viridiplantae</taxon>
        <taxon>Streptophyta</taxon>
        <taxon>Embryophyta</taxon>
        <taxon>Tracheophyta</taxon>
        <taxon>Spermatophyta</taxon>
        <taxon>Magnoliopsida</taxon>
        <taxon>eudicotyledons</taxon>
        <taxon>Gunneridae</taxon>
        <taxon>Pentapetalae</taxon>
        <taxon>rosids</taxon>
        <taxon>fabids</taxon>
        <taxon>Rosales</taxon>
        <taxon>Cannabaceae</taxon>
        <taxon>Trema</taxon>
    </lineage>
</organism>
<sequence>MRWKPPPSPWMKINLDVAIRDNVSIEATVVRDDDQGVVMAVQSKWFSSADRCDLVQRWNAKEEMPWSIAPIIEQAPARAFACDVYDVIDIFADPTSVCIDYQSWM</sequence>
<keyword evidence="2" id="KW-1185">Reference proteome</keyword>
<gene>
    <name evidence="1" type="ORF">TorRG33x02_132980</name>
</gene>
<dbReference type="AlphaFoldDB" id="A0A2P5EZD0"/>